<dbReference type="InterPro" id="IPR053151">
    <property type="entry name" value="RNase_H-like"/>
</dbReference>
<evidence type="ECO:0000313" key="2">
    <source>
        <dbReference type="EMBL" id="KAK9042223.1"/>
    </source>
</evidence>
<comment type="caution">
    <text evidence="2">The sequence shown here is derived from an EMBL/GenBank/DDBJ whole genome shotgun (WGS) entry which is preliminary data.</text>
</comment>
<keyword evidence="3" id="KW-1185">Reference proteome</keyword>
<evidence type="ECO:0000313" key="3">
    <source>
        <dbReference type="Proteomes" id="UP001396334"/>
    </source>
</evidence>
<dbReference type="SUPFAM" id="SSF53098">
    <property type="entry name" value="Ribonuclease H-like"/>
    <property type="match status" value="1"/>
</dbReference>
<feature type="domain" description="RNase H type-1" evidence="1">
    <location>
        <begin position="139"/>
        <end position="213"/>
    </location>
</feature>
<dbReference type="PANTHER" id="PTHR47723:SF19">
    <property type="entry name" value="POLYNUCLEOTIDYL TRANSFERASE, RIBONUCLEASE H-LIKE SUPERFAMILY PROTEIN"/>
    <property type="match status" value="1"/>
</dbReference>
<dbReference type="Pfam" id="PF13456">
    <property type="entry name" value="RVT_3"/>
    <property type="match status" value="1"/>
</dbReference>
<accession>A0ABR2TXL5</accession>
<name>A0ABR2TXL5_9ROSI</name>
<evidence type="ECO:0000259" key="1">
    <source>
        <dbReference type="Pfam" id="PF13456"/>
    </source>
</evidence>
<dbReference type="PANTHER" id="PTHR47723">
    <property type="entry name" value="OS05G0353850 PROTEIN"/>
    <property type="match status" value="1"/>
</dbReference>
<dbReference type="InterPro" id="IPR012337">
    <property type="entry name" value="RNaseH-like_sf"/>
</dbReference>
<protein>
    <recommendedName>
        <fullName evidence="1">RNase H type-1 domain-containing protein</fullName>
    </recommendedName>
</protein>
<dbReference type="Gene3D" id="3.30.420.10">
    <property type="entry name" value="Ribonuclease H-like superfamily/Ribonuclease H"/>
    <property type="match status" value="1"/>
</dbReference>
<reference evidence="2 3" key="1">
    <citation type="journal article" date="2024" name="G3 (Bethesda)">
        <title>Genome assembly of Hibiscus sabdariffa L. provides insights into metabolisms of medicinal natural products.</title>
        <authorList>
            <person name="Kim T."/>
        </authorList>
    </citation>
    <scope>NUCLEOTIDE SEQUENCE [LARGE SCALE GENOMIC DNA]</scope>
    <source>
        <strain evidence="2">TK-2024</strain>
        <tissue evidence="2">Old leaves</tissue>
    </source>
</reference>
<gene>
    <name evidence="2" type="ORF">V6N11_017300</name>
</gene>
<dbReference type="InterPro" id="IPR036397">
    <property type="entry name" value="RNaseH_sf"/>
</dbReference>
<dbReference type="Proteomes" id="UP001396334">
    <property type="component" value="Unassembled WGS sequence"/>
</dbReference>
<organism evidence="2 3">
    <name type="scientific">Hibiscus sabdariffa</name>
    <name type="common">roselle</name>
    <dbReference type="NCBI Taxonomy" id="183260"/>
    <lineage>
        <taxon>Eukaryota</taxon>
        <taxon>Viridiplantae</taxon>
        <taxon>Streptophyta</taxon>
        <taxon>Embryophyta</taxon>
        <taxon>Tracheophyta</taxon>
        <taxon>Spermatophyta</taxon>
        <taxon>Magnoliopsida</taxon>
        <taxon>eudicotyledons</taxon>
        <taxon>Gunneridae</taxon>
        <taxon>Pentapetalae</taxon>
        <taxon>rosids</taxon>
        <taxon>malvids</taxon>
        <taxon>Malvales</taxon>
        <taxon>Malvaceae</taxon>
        <taxon>Malvoideae</taxon>
        <taxon>Hibiscus</taxon>
    </lineage>
</organism>
<dbReference type="EMBL" id="JBBPBN010000004">
    <property type="protein sequence ID" value="KAK9042223.1"/>
    <property type="molecule type" value="Genomic_DNA"/>
</dbReference>
<dbReference type="InterPro" id="IPR002156">
    <property type="entry name" value="RNaseH_domain"/>
</dbReference>
<proteinExistence type="predicted"/>
<sequence>MVRNTCLLCESYADTTAHLVSFCPITKQILDSVGLFLALVSQNSDFGEAFATWFVQANRRHQILIVHTYWAIWYARNKLAHEGTACSTTKVSTFIIAFLIELEPLEDVMAPKTGSLPARLSRAACTYPHSGVADAFIVACEKATNFAIDLGFRSVHVEEDSPSVIKKLTSTTTNKSIISPIISDIQILRDSFENITFSFMGRKGNEVAHELARVGLQYSEPR</sequence>